<dbReference type="PANTHER" id="PTHR36451">
    <property type="entry name" value="PAPS-DEPENDENT SULFOTRANSFERASE STF3"/>
    <property type="match status" value="1"/>
</dbReference>
<accession>A0ABR7MAK8</accession>
<dbReference type="Pfam" id="PF13469">
    <property type="entry name" value="Sulfotransfer_3"/>
    <property type="match status" value="1"/>
</dbReference>
<dbReference type="SUPFAM" id="SSF52540">
    <property type="entry name" value="P-loop containing nucleoside triphosphate hydrolases"/>
    <property type="match status" value="1"/>
</dbReference>
<dbReference type="InterPro" id="IPR027417">
    <property type="entry name" value="P-loop_NTPase"/>
</dbReference>
<dbReference type="Proteomes" id="UP000765802">
    <property type="component" value="Unassembled WGS sequence"/>
</dbReference>
<protein>
    <recommendedName>
        <fullName evidence="3">Sulfotransferase family protein</fullName>
    </recommendedName>
</protein>
<keyword evidence="2" id="KW-1185">Reference proteome</keyword>
<reference evidence="1 2" key="1">
    <citation type="submission" date="2016-07" db="EMBL/GenBank/DDBJ databases">
        <title>Genome analysis of Flavihumibacter stibioxidans YS-17.</title>
        <authorList>
            <person name="Shi K."/>
            <person name="Han Y."/>
            <person name="Wang G."/>
        </authorList>
    </citation>
    <scope>NUCLEOTIDE SEQUENCE [LARGE SCALE GENOMIC DNA]</scope>
    <source>
        <strain evidence="1 2">YS-17</strain>
    </source>
</reference>
<dbReference type="InterPro" id="IPR052736">
    <property type="entry name" value="Stf3_sulfotransferase"/>
</dbReference>
<dbReference type="PANTHER" id="PTHR36451:SF1">
    <property type="entry name" value="OMEGA-HYDROXY-BETA-DIHYDROMENAQUINONE-9 SULFOTRANSFERASE STF3"/>
    <property type="match status" value="1"/>
</dbReference>
<organism evidence="1 2">
    <name type="scientific">Flavihumibacter stibioxidans</name>
    <dbReference type="NCBI Taxonomy" id="1834163"/>
    <lineage>
        <taxon>Bacteria</taxon>
        <taxon>Pseudomonadati</taxon>
        <taxon>Bacteroidota</taxon>
        <taxon>Chitinophagia</taxon>
        <taxon>Chitinophagales</taxon>
        <taxon>Chitinophagaceae</taxon>
        <taxon>Flavihumibacter</taxon>
    </lineage>
</organism>
<evidence type="ECO:0008006" key="3">
    <source>
        <dbReference type="Google" id="ProtNLM"/>
    </source>
</evidence>
<evidence type="ECO:0000313" key="2">
    <source>
        <dbReference type="Proteomes" id="UP000765802"/>
    </source>
</evidence>
<dbReference type="Gene3D" id="3.40.50.300">
    <property type="entry name" value="P-loop containing nucleotide triphosphate hydrolases"/>
    <property type="match status" value="1"/>
</dbReference>
<proteinExistence type="predicted"/>
<evidence type="ECO:0000313" key="1">
    <source>
        <dbReference type="EMBL" id="MBC6492046.1"/>
    </source>
</evidence>
<name>A0ABR7MAK8_9BACT</name>
<dbReference type="RefSeq" id="WP_187257351.1">
    <property type="nucleotide sequence ID" value="NZ_JBHULF010000007.1"/>
</dbReference>
<gene>
    <name evidence="1" type="ORF">BC349_13365</name>
</gene>
<comment type="caution">
    <text evidence="1">The sequence shown here is derived from an EMBL/GenBank/DDBJ whole genome shotgun (WGS) entry which is preliminary data.</text>
</comment>
<dbReference type="EMBL" id="MBUA01000023">
    <property type="protein sequence ID" value="MBC6492046.1"/>
    <property type="molecule type" value="Genomic_DNA"/>
</dbReference>
<sequence>MNQLFPLPVYTFLKIANQSGGFSAKGLRNLPAWLIKTILLEPLRWLELGLHQKRIREHVMEKDPIFILGFYRSGTSFLHEFLSRDDRLGYHTVYQMIFPEVMLSSEKILSPAFEGICKVFNLRDPIHRTRLSFRYPGEEDGTMTTAINARGAQWGYFFPEIMESQFRKYVLFEDLPPSELEAWKQDFVYLLKKISLANKGRQLILKSPPNTARIKLLLSLFPRAKFVFIHRHPYDVYGSNKKFWKVTHKIYALGQTKTVDVNSIILKTYSQVMDRYLLEKGLVPEGQLVEVRYDALMQHPIENIQQIYQALQLGDFNYCRNKMMAFIERQKSFVRLNHDLPEEEKLMVAGQLGRYISHWGYPV</sequence>